<accession>A0A8X6H3H3</accession>
<dbReference type="EMBL" id="BMAO01010324">
    <property type="protein sequence ID" value="GFQ66392.1"/>
    <property type="molecule type" value="Genomic_DNA"/>
</dbReference>
<dbReference type="Proteomes" id="UP000887116">
    <property type="component" value="Unassembled WGS sequence"/>
</dbReference>
<evidence type="ECO:0000256" key="1">
    <source>
        <dbReference type="SAM" id="Phobius"/>
    </source>
</evidence>
<protein>
    <submittedName>
        <fullName evidence="2">Uncharacterized protein</fullName>
    </submittedName>
</protein>
<feature type="transmembrane region" description="Helical" evidence="1">
    <location>
        <begin position="249"/>
        <end position="274"/>
    </location>
</feature>
<gene>
    <name evidence="2" type="primary">NCL1_38960</name>
    <name evidence="2" type="ORF">TNCT_671961</name>
</gene>
<name>A0A8X6H3H3_TRICU</name>
<evidence type="ECO:0000313" key="2">
    <source>
        <dbReference type="EMBL" id="GFQ66392.1"/>
    </source>
</evidence>
<organism evidence="2 3">
    <name type="scientific">Trichonephila clavata</name>
    <name type="common">Joro spider</name>
    <name type="synonym">Nephila clavata</name>
    <dbReference type="NCBI Taxonomy" id="2740835"/>
    <lineage>
        <taxon>Eukaryota</taxon>
        <taxon>Metazoa</taxon>
        <taxon>Ecdysozoa</taxon>
        <taxon>Arthropoda</taxon>
        <taxon>Chelicerata</taxon>
        <taxon>Arachnida</taxon>
        <taxon>Araneae</taxon>
        <taxon>Araneomorphae</taxon>
        <taxon>Entelegynae</taxon>
        <taxon>Araneoidea</taxon>
        <taxon>Nephilidae</taxon>
        <taxon>Trichonephila</taxon>
    </lineage>
</organism>
<keyword evidence="1" id="KW-0472">Membrane</keyword>
<keyword evidence="1" id="KW-1133">Transmembrane helix</keyword>
<feature type="transmembrane region" description="Helical" evidence="1">
    <location>
        <begin position="160"/>
        <end position="183"/>
    </location>
</feature>
<keyword evidence="3" id="KW-1185">Reference proteome</keyword>
<evidence type="ECO:0000313" key="3">
    <source>
        <dbReference type="Proteomes" id="UP000887116"/>
    </source>
</evidence>
<keyword evidence="1" id="KW-0812">Transmembrane</keyword>
<proteinExistence type="predicted"/>
<sequence length="304" mass="35282">MPALLLPQSISAHSIGNLPTTSPYLPSLKFYQRNVSSKCIGYGIKSHFVDQKPREIIIPSSTFLDCCTESLIKMNQIQGLTLSFLFLRNYLELWGKKKLAERRMREGILQKPIYGVDNPKNILPSCDVLRTKPPTIQSQDPKPYESVKEFYKQREFKYKLFSLAYLFLILIMVSCIVSLYVYLECKQFKMENAIASNVLRFNISEMKSTENTKGKTITDQTKSNSTEEYHLRKGYLLTITYQVDNEDEVLKYICVISITLLILSVVCLPFVIYYHVENKVNEVYSDIDRNFKMEVMEIDLPHIM</sequence>
<dbReference type="AlphaFoldDB" id="A0A8X6H3H3"/>
<reference evidence="2" key="1">
    <citation type="submission" date="2020-07" db="EMBL/GenBank/DDBJ databases">
        <title>Multicomponent nature underlies the extraordinary mechanical properties of spider dragline silk.</title>
        <authorList>
            <person name="Kono N."/>
            <person name="Nakamura H."/>
            <person name="Mori M."/>
            <person name="Yoshida Y."/>
            <person name="Ohtoshi R."/>
            <person name="Malay A.D."/>
            <person name="Moran D.A.P."/>
            <person name="Tomita M."/>
            <person name="Numata K."/>
            <person name="Arakawa K."/>
        </authorList>
    </citation>
    <scope>NUCLEOTIDE SEQUENCE</scope>
</reference>
<dbReference type="OrthoDB" id="6431564at2759"/>
<comment type="caution">
    <text evidence="2">The sequence shown here is derived from an EMBL/GenBank/DDBJ whole genome shotgun (WGS) entry which is preliminary data.</text>
</comment>